<evidence type="ECO:0000313" key="3">
    <source>
        <dbReference type="Proteomes" id="UP001600941"/>
    </source>
</evidence>
<dbReference type="Proteomes" id="UP001600941">
    <property type="component" value="Unassembled WGS sequence"/>
</dbReference>
<evidence type="ECO:0000256" key="1">
    <source>
        <dbReference type="SAM" id="MobiDB-lite"/>
    </source>
</evidence>
<gene>
    <name evidence="2" type="ORF">K340107D12_32750</name>
</gene>
<reference evidence="2 3" key="1">
    <citation type="submission" date="2024-04" db="EMBL/GenBank/DDBJ databases">
        <title>Defined microbial consortia suppress multidrug-resistant proinflammatory Enterobacteriaceae via ecological control.</title>
        <authorList>
            <person name="Furuichi M."/>
            <person name="Kawaguchi T."/>
            <person name="Pust M."/>
            <person name="Yasuma K."/>
            <person name="Plichta D."/>
            <person name="Hasegawa N."/>
            <person name="Ohya T."/>
            <person name="Bhattarai S."/>
            <person name="Sasajima S."/>
            <person name="Aoto Y."/>
            <person name="Tuganbaev T."/>
            <person name="Yaginuma M."/>
            <person name="Ueda M."/>
            <person name="Okahashi N."/>
            <person name="Amafuji K."/>
            <person name="Kiridooshi Y."/>
            <person name="Sugita K."/>
            <person name="Strazar M."/>
            <person name="Skelly A."/>
            <person name="Suda W."/>
            <person name="Hattori M."/>
            <person name="Nakamoto N."/>
            <person name="Caballero S."/>
            <person name="Norman J."/>
            <person name="Olle B."/>
            <person name="Tanoue T."/>
            <person name="Arita M."/>
            <person name="Bucci V."/>
            <person name="Atarashi K."/>
            <person name="Xavier R."/>
            <person name="Honda K."/>
        </authorList>
    </citation>
    <scope>NUCLEOTIDE SEQUENCE [LARGE SCALE GENOMIC DNA]</scope>
    <source>
        <strain evidence="3">k34-0107-D12</strain>
    </source>
</reference>
<keyword evidence="3" id="KW-1185">Reference proteome</keyword>
<sequence length="107" mass="12679">MGMKDEIKAKENLHRLLYGKIPDITITIRFKEAGRRVTDNSNLQPDKPEETNNNDSRLTQEELKEFRKTIRRINHERSRSGRPRLRYSMKIEDKTYQSRSSMTSIPS</sequence>
<protein>
    <submittedName>
        <fullName evidence="2">Uncharacterized protein</fullName>
    </submittedName>
</protein>
<dbReference type="EMBL" id="BAABZQ010000001">
    <property type="protein sequence ID" value="GAA6500459.1"/>
    <property type="molecule type" value="Genomic_DNA"/>
</dbReference>
<comment type="caution">
    <text evidence="2">The sequence shown here is derived from an EMBL/GenBank/DDBJ whole genome shotgun (WGS) entry which is preliminary data.</text>
</comment>
<feature type="compositionally biased region" description="Polar residues" evidence="1">
    <location>
        <begin position="97"/>
        <end position="107"/>
    </location>
</feature>
<feature type="region of interest" description="Disordered" evidence="1">
    <location>
        <begin position="32"/>
        <end position="61"/>
    </location>
</feature>
<evidence type="ECO:0000313" key="2">
    <source>
        <dbReference type="EMBL" id="GAA6500459.1"/>
    </source>
</evidence>
<proteinExistence type="predicted"/>
<accession>A0ABQ0BV91</accession>
<name>A0ABQ0BV91_9FIRM</name>
<organism evidence="2 3">
    <name type="scientific">Blautia parvula</name>
    <dbReference type="NCBI Taxonomy" id="2877527"/>
    <lineage>
        <taxon>Bacteria</taxon>
        <taxon>Bacillati</taxon>
        <taxon>Bacillota</taxon>
        <taxon>Clostridia</taxon>
        <taxon>Lachnospirales</taxon>
        <taxon>Lachnospiraceae</taxon>
        <taxon>Blautia</taxon>
    </lineage>
</organism>
<feature type="region of interest" description="Disordered" evidence="1">
    <location>
        <begin position="74"/>
        <end position="107"/>
    </location>
</feature>